<organism evidence="1">
    <name type="scientific">marine metagenome</name>
    <dbReference type="NCBI Taxonomy" id="408172"/>
    <lineage>
        <taxon>unclassified sequences</taxon>
        <taxon>metagenomes</taxon>
        <taxon>ecological metagenomes</taxon>
    </lineage>
</organism>
<reference evidence="1" key="1">
    <citation type="submission" date="2018-05" db="EMBL/GenBank/DDBJ databases">
        <authorList>
            <person name="Lanie J.A."/>
            <person name="Ng W.-L."/>
            <person name="Kazmierczak K.M."/>
            <person name="Andrzejewski T.M."/>
            <person name="Davidsen T.M."/>
            <person name="Wayne K.J."/>
            <person name="Tettelin H."/>
            <person name="Glass J.I."/>
            <person name="Rusch D."/>
            <person name="Podicherti R."/>
            <person name="Tsui H.-C.T."/>
            <person name="Winkler M.E."/>
        </authorList>
    </citation>
    <scope>NUCLEOTIDE SEQUENCE</scope>
</reference>
<dbReference type="EMBL" id="UINC01022206">
    <property type="protein sequence ID" value="SVA91349.1"/>
    <property type="molecule type" value="Genomic_DNA"/>
</dbReference>
<protein>
    <submittedName>
        <fullName evidence="1">Uncharacterized protein</fullName>
    </submittedName>
</protein>
<dbReference type="AlphaFoldDB" id="A0A381ZQ77"/>
<accession>A0A381ZQ77</accession>
<gene>
    <name evidence="1" type="ORF">METZ01_LOCUS144203</name>
</gene>
<proteinExistence type="predicted"/>
<sequence>MDDQILSYLLVDLETASQIFVIHPYRLKGRAVSSYPKNLES</sequence>
<evidence type="ECO:0000313" key="1">
    <source>
        <dbReference type="EMBL" id="SVA91349.1"/>
    </source>
</evidence>
<name>A0A381ZQ77_9ZZZZ</name>